<dbReference type="EC" id="3.4.22.39" evidence="10"/>
<reference evidence="12" key="1">
    <citation type="journal article" date="2003" name="Virus Res.">
        <title>Phylogenetic analysis of the hexon and protease genes of a fish adenovirus isolated from white sturgeon (Acipenser transmontanus) supports the proposal for a new adenovirus genus.</title>
        <authorList>
            <person name="Kovacs G.M."/>
            <person name="LaPatra S.E."/>
            <person name="D'Halluin J.C."/>
            <person name="Benko M."/>
        </authorList>
    </citation>
    <scope>NUCLEOTIDE SEQUENCE</scope>
    <source>
        <strain evidence="12">WSAdV</strain>
    </source>
</reference>
<keyword evidence="8" id="KW-0238">DNA-binding</keyword>
<dbReference type="GO" id="GO:0003677">
    <property type="term" value="F:DNA binding"/>
    <property type="evidence" value="ECO:0007669"/>
    <property type="project" value="UniProtKB-KW"/>
</dbReference>
<keyword evidence="9" id="KW-1015">Disulfide bond</keyword>
<evidence type="ECO:0000256" key="11">
    <source>
        <dbReference type="PIRSR" id="PIRSR001218-1"/>
    </source>
</evidence>
<dbReference type="MEROPS" id="C05.001"/>
<dbReference type="PRINTS" id="PR00703">
    <property type="entry name" value="ADVENDOPTASE"/>
</dbReference>
<sequence>MGTSNKELDQMVKCLGLTSCYLGTFDKSFPGFNGIQNKYAMAIVNTGSQASGGIHWLAFTFNPKQQTVYLFDPFGFSDQQLMKEYRFSYESNVRHTALSRSDRCIKFEKNTQGVQCCGGGPCGLFCILFLYSFSHYPNSSPYDNKVMDMVKGYNPKELTSPASIATAHANEDKLHSWLRAHCPFYVNNVNTVLPNTSCKIQNH</sequence>
<feature type="active site" evidence="11">
    <location>
        <position position="72"/>
    </location>
</feature>
<comment type="function">
    <text evidence="10">Cleaves viral precursor proteins (pTP, pIIIa, pVI, pVII, pVIII, and pX) inside newly assembled particles giving rise to mature virions. Protease complexed to its cofactor slides along the viral DNA to specifically locate and cleave the viral precursors. Mature virions have a weakened organization compared to the unmature virions, thereby facilitating subsequent uncoating. Without maturation, the particle lacks infectivity and is unable to uncoat.</text>
</comment>
<dbReference type="PIRSF" id="PIRSF001218">
    <property type="entry name" value="Protease_ADV"/>
    <property type="match status" value="1"/>
</dbReference>
<evidence type="ECO:0000256" key="10">
    <source>
        <dbReference type="PIRNR" id="PIRNR001218"/>
    </source>
</evidence>
<comment type="catalytic activity">
    <reaction evidence="10">
        <text>Cleaves proteins of the adenovirus and its host cell at two consensus sites: -Yaa-Xaa-Gly-Gly-|-Xaa- and -Yaa-Xaa-Gly-Xaa-|-Gly- (in which Yaa is Met, Ile or Leu, and Xaa is any amino acid).</text>
        <dbReference type="EC" id="3.4.22.39"/>
    </reaction>
</comment>
<keyword evidence="1" id="KW-1048">Host nucleus</keyword>
<evidence type="ECO:0000256" key="8">
    <source>
        <dbReference type="ARBA" id="ARBA00023125"/>
    </source>
</evidence>
<evidence type="ECO:0000256" key="1">
    <source>
        <dbReference type="ARBA" id="ARBA00022562"/>
    </source>
</evidence>
<dbReference type="InterPro" id="IPR000855">
    <property type="entry name" value="Peptidase_C5"/>
</dbReference>
<evidence type="ECO:0000256" key="6">
    <source>
        <dbReference type="ARBA" id="ARBA00022844"/>
    </source>
</evidence>
<evidence type="ECO:0000256" key="3">
    <source>
        <dbReference type="ARBA" id="ARBA00022801"/>
    </source>
</evidence>
<keyword evidence="2 10" id="KW-0645">Protease</keyword>
<keyword evidence="6" id="KW-0946">Virion</keyword>
<evidence type="ECO:0000256" key="4">
    <source>
        <dbReference type="ARBA" id="ARBA00022807"/>
    </source>
</evidence>
<keyword evidence="5 10" id="KW-0068">Autocatalytic cleavage</keyword>
<comment type="similarity">
    <text evidence="10">Belongs to the peptidase C5 family.</text>
</comment>
<organism evidence="12">
    <name type="scientific">Sturgeon ichtadenovirus A</name>
    <dbReference type="NCBI Taxonomy" id="691958"/>
    <lineage>
        <taxon>Viruses</taxon>
        <taxon>Varidnaviria</taxon>
        <taxon>Bamfordvirae</taxon>
        <taxon>Preplasmiviricota</taxon>
        <taxon>Polisuviricotina</taxon>
        <taxon>Pharingeaviricetes</taxon>
        <taxon>Rowavirales</taxon>
        <taxon>Adenoviridae</taxon>
        <taxon>Ichtadenovirus</taxon>
        <taxon>Ichtadenovirus acipenseris</taxon>
    </lineage>
</organism>
<accession>Q70YJ7</accession>
<keyword evidence="7 10" id="KW-0426">Late protein</keyword>
<dbReference type="Gene3D" id="3.40.395.10">
    <property type="entry name" value="Adenoviral Proteinase, Chain A"/>
    <property type="match status" value="1"/>
</dbReference>
<dbReference type="GO" id="GO:0006508">
    <property type="term" value="P:proteolysis"/>
    <property type="evidence" value="ECO:0007669"/>
    <property type="project" value="UniProtKB-KW"/>
</dbReference>
<dbReference type="GeneID" id="41332390"/>
<name>Q70YJ7_9ADEN</name>
<dbReference type="EMBL" id="AJ495768">
    <property type="protein sequence ID" value="CAD42236.1"/>
    <property type="molecule type" value="Genomic_DNA"/>
</dbReference>
<evidence type="ECO:0000256" key="9">
    <source>
        <dbReference type="ARBA" id="ARBA00023157"/>
    </source>
</evidence>
<gene>
    <name evidence="12" type="primary">protease</name>
</gene>
<dbReference type="GO" id="GO:0044423">
    <property type="term" value="C:virion component"/>
    <property type="evidence" value="ECO:0007669"/>
    <property type="project" value="UniProtKB-KW"/>
</dbReference>
<keyword evidence="4 10" id="KW-0788">Thiol protease</keyword>
<dbReference type="SUPFAM" id="SSF54001">
    <property type="entry name" value="Cysteine proteinases"/>
    <property type="match status" value="1"/>
</dbReference>
<keyword evidence="3 10" id="KW-0378">Hydrolase</keyword>
<feature type="active site" evidence="11">
    <location>
        <position position="122"/>
    </location>
</feature>
<evidence type="ECO:0000313" key="12">
    <source>
        <dbReference type="EMBL" id="CAD42236.1"/>
    </source>
</evidence>
<dbReference type="KEGG" id="vg:41332390"/>
<proteinExistence type="inferred from homology"/>
<evidence type="ECO:0000256" key="5">
    <source>
        <dbReference type="ARBA" id="ARBA00022813"/>
    </source>
</evidence>
<dbReference type="RefSeq" id="YP_009667049.1">
    <property type="nucleotide sequence ID" value="NC_043696.1"/>
</dbReference>
<dbReference type="Pfam" id="PF00770">
    <property type="entry name" value="Peptidase_C5"/>
    <property type="match status" value="1"/>
</dbReference>
<protein>
    <recommendedName>
        <fullName evidence="10">Protease</fullName>
        <ecNumber evidence="10">3.4.22.39</ecNumber>
    </recommendedName>
    <alternativeName>
        <fullName evidence="10">Adenain</fullName>
    </alternativeName>
</protein>
<evidence type="ECO:0000256" key="2">
    <source>
        <dbReference type="ARBA" id="ARBA00022670"/>
    </source>
</evidence>
<dbReference type="SMR" id="Q70YJ7"/>
<evidence type="ECO:0000256" key="7">
    <source>
        <dbReference type="ARBA" id="ARBA00022921"/>
    </source>
</evidence>
<feature type="active site" evidence="11">
    <location>
        <position position="55"/>
    </location>
</feature>
<dbReference type="GO" id="GO:0004197">
    <property type="term" value="F:cysteine-type endopeptidase activity"/>
    <property type="evidence" value="ECO:0007669"/>
    <property type="project" value="InterPro"/>
</dbReference>
<dbReference type="InterPro" id="IPR038765">
    <property type="entry name" value="Papain-like_cys_pep_sf"/>
</dbReference>